<dbReference type="GeneID" id="818777"/>
<dbReference type="EMBL" id="CACRSJ010000105">
    <property type="protein sequence ID" value="VYS55221.1"/>
    <property type="molecule type" value="Genomic_DNA"/>
</dbReference>
<dbReference type="Proteomes" id="UP000078284">
    <property type="component" value="Chromosome 2"/>
</dbReference>
<dbReference type="EMBL" id="LUHQ01000002">
    <property type="protein sequence ID" value="OAP11377.1"/>
    <property type="molecule type" value="Genomic_DNA"/>
</dbReference>
<reference evidence="3" key="2">
    <citation type="submission" date="2016-03" db="EMBL/GenBank/DDBJ databases">
        <title>Full-length assembly of Arabidopsis thaliana Ler reveals the complement of translocations and inversions.</title>
        <authorList>
            <person name="Zapata L."/>
            <person name="Schneeberger K."/>
            <person name="Ossowski S."/>
        </authorList>
    </citation>
    <scope>NUCLEOTIDE SEQUENCE [LARGE SCALE GENOMIC DNA]</scope>
    <source>
        <tissue evidence="3">Leaf</tissue>
    </source>
</reference>
<evidence type="ECO:0000313" key="4">
    <source>
        <dbReference type="EMBL" id="VYS55221.1"/>
    </source>
</evidence>
<dbReference type="OMA" id="RSEMVDR"/>
<name>A0A178VYH9_ARATH</name>
<protein>
    <submittedName>
        <fullName evidence="2">(thale cress) hypothetical protein</fullName>
    </submittedName>
</protein>
<accession>A0A178VYH9</accession>
<gene>
    <name evidence="1" type="ordered locus">At2g41780</name>
    <name evidence="3" type="ordered locus">AXX17_At2g39060</name>
    <name evidence="4" type="ORF">AN1_LOCUS10676</name>
    <name evidence="2" type="ORF">AT9943_LOCUS9168</name>
</gene>
<dbReference type="KEGG" id="ath:AT2G41780"/>
<sequence>MDDKTAGGKIVMNKEQLLLFMENRRKQEDHRLALAKEATRSEMVDRKASGKIIMNHDQQLMFNEDHRLAVKKASRSEMVDLEGMGSEASVIMSNVPQPTSFSEDHKLAIKNIISKIVKEIRDRDHPA</sequence>
<reference evidence="5" key="1">
    <citation type="journal article" date="2016" name="Proc. Natl. Acad. Sci. U.S.A.">
        <title>Chromosome-level assembly of Arabidopsis thaliana Ler reveals the extent of translocation and inversion polymorphisms.</title>
        <authorList>
            <person name="Zapata L."/>
            <person name="Ding J."/>
            <person name="Willing E.M."/>
            <person name="Hartwig B."/>
            <person name="Bezdan D."/>
            <person name="Jiao W.B."/>
            <person name="Patel V."/>
            <person name="Velikkakam James G."/>
            <person name="Koornneef M."/>
            <person name="Ossowski S."/>
            <person name="Schneeberger K."/>
        </authorList>
    </citation>
    <scope>NUCLEOTIDE SEQUENCE [LARGE SCALE GENOMIC DNA]</scope>
    <source>
        <strain evidence="5">cv. Landsberg erecta</strain>
    </source>
</reference>
<dbReference type="Proteomes" id="UP000426265">
    <property type="component" value="Unassembled WGS sequence"/>
</dbReference>
<evidence type="ECO:0000313" key="2">
    <source>
        <dbReference type="EMBL" id="CAD5321082.1"/>
    </source>
</evidence>
<evidence type="ECO:0000313" key="5">
    <source>
        <dbReference type="Proteomes" id="UP000078284"/>
    </source>
</evidence>
<evidence type="ECO:0000313" key="6">
    <source>
        <dbReference type="Proteomes" id="UP000426265"/>
    </source>
</evidence>
<evidence type="ECO:0000313" key="1">
    <source>
        <dbReference type="Araport" id="AT2G41780"/>
    </source>
</evidence>
<evidence type="ECO:0000313" key="3">
    <source>
        <dbReference type="EMBL" id="OAP11377.1"/>
    </source>
</evidence>
<dbReference type="Araport" id="AT2G41780"/>
<dbReference type="AlphaFoldDB" id="A0A178VYH9"/>
<dbReference type="Proteomes" id="UP000516314">
    <property type="component" value="Chromosome 2"/>
</dbReference>
<proteinExistence type="predicted"/>
<reference evidence="2 7" key="4">
    <citation type="submission" date="2020-09" db="EMBL/GenBank/DDBJ databases">
        <authorList>
            <person name="Ashkenazy H."/>
        </authorList>
    </citation>
    <scope>NUCLEOTIDE SEQUENCE [LARGE SCALE GENOMIC DNA]</scope>
    <source>
        <strain evidence="7">cv. Cdm-0</strain>
    </source>
</reference>
<dbReference type="EMBL" id="LR881467">
    <property type="protein sequence ID" value="CAD5321082.1"/>
    <property type="molecule type" value="Genomic_DNA"/>
</dbReference>
<dbReference type="ExpressionAtlas" id="A0A178VYH9">
    <property type="expression patterns" value="baseline and differential"/>
</dbReference>
<evidence type="ECO:0000313" key="7">
    <source>
        <dbReference type="Proteomes" id="UP000516314"/>
    </source>
</evidence>
<reference evidence="4 6" key="3">
    <citation type="submission" date="2019-11" db="EMBL/GenBank/DDBJ databases">
        <authorList>
            <person name="Jiao W.-B."/>
            <person name="Schneeberger K."/>
        </authorList>
    </citation>
    <scope>NUCLEOTIDE SEQUENCE [LARGE SCALE GENOMIC DNA]</scope>
    <source>
        <strain evidence="6">cv. An-1</strain>
    </source>
</reference>
<organism evidence="3 5">
    <name type="scientific">Arabidopsis thaliana</name>
    <name type="common">Mouse-ear cress</name>
    <dbReference type="NCBI Taxonomy" id="3702"/>
    <lineage>
        <taxon>Eukaryota</taxon>
        <taxon>Viridiplantae</taxon>
        <taxon>Streptophyta</taxon>
        <taxon>Embryophyta</taxon>
        <taxon>Tracheophyta</taxon>
        <taxon>Spermatophyta</taxon>
        <taxon>Magnoliopsida</taxon>
        <taxon>eudicotyledons</taxon>
        <taxon>Gunneridae</taxon>
        <taxon>Pentapetalae</taxon>
        <taxon>rosids</taxon>
        <taxon>malvids</taxon>
        <taxon>Brassicales</taxon>
        <taxon>Brassicaceae</taxon>
        <taxon>Camelineae</taxon>
        <taxon>Arabidopsis</taxon>
    </lineage>
</organism>